<dbReference type="Proteomes" id="UP000321569">
    <property type="component" value="Unassembled WGS sequence"/>
</dbReference>
<protein>
    <submittedName>
        <fullName evidence="1">Uncharacterized protein</fullName>
    </submittedName>
</protein>
<name>A0A512PL69_9LACO</name>
<accession>A0A512PL69</accession>
<dbReference type="EMBL" id="BKAM01000006">
    <property type="protein sequence ID" value="GEP71942.1"/>
    <property type="molecule type" value="Genomic_DNA"/>
</dbReference>
<evidence type="ECO:0000313" key="1">
    <source>
        <dbReference type="EMBL" id="GEP71942.1"/>
    </source>
</evidence>
<evidence type="ECO:0000313" key="2">
    <source>
        <dbReference type="Proteomes" id="UP000321569"/>
    </source>
</evidence>
<gene>
    <name evidence="1" type="ORF">LRA02_08100</name>
</gene>
<sequence length="53" mass="6202">MNESRENEYAKMEPVDFLNNKDCEAKVSWQMRGIHKIQNHSMHVWGVSLRGIG</sequence>
<reference evidence="1 2" key="1">
    <citation type="submission" date="2019-07" db="EMBL/GenBank/DDBJ databases">
        <title>Whole genome shotgun sequence of Lactobacillus rapi NBRC 109618.</title>
        <authorList>
            <person name="Hosoyama A."/>
            <person name="Uohara A."/>
            <person name="Ohji S."/>
            <person name="Ichikawa N."/>
        </authorList>
    </citation>
    <scope>NUCLEOTIDE SEQUENCE [LARGE SCALE GENOMIC DNA]</scope>
    <source>
        <strain evidence="1 2">NBRC 109618</strain>
    </source>
</reference>
<comment type="caution">
    <text evidence="1">The sequence shown here is derived from an EMBL/GenBank/DDBJ whole genome shotgun (WGS) entry which is preliminary data.</text>
</comment>
<organism evidence="1 2">
    <name type="scientific">Lentilactobacillus rapi</name>
    <dbReference type="NCBI Taxonomy" id="481723"/>
    <lineage>
        <taxon>Bacteria</taxon>
        <taxon>Bacillati</taxon>
        <taxon>Bacillota</taxon>
        <taxon>Bacilli</taxon>
        <taxon>Lactobacillales</taxon>
        <taxon>Lactobacillaceae</taxon>
        <taxon>Lentilactobacillus</taxon>
    </lineage>
</organism>
<proteinExistence type="predicted"/>
<dbReference type="AlphaFoldDB" id="A0A512PL69"/>